<dbReference type="EMBL" id="FOUF01000006">
    <property type="protein sequence ID" value="SFM08778.1"/>
    <property type="molecule type" value="Genomic_DNA"/>
</dbReference>
<dbReference type="Proteomes" id="UP000199561">
    <property type="component" value="Unassembled WGS sequence"/>
</dbReference>
<protein>
    <submittedName>
        <fullName evidence="4">Iron-regulated ABC transporter permease protein SufD</fullName>
    </submittedName>
</protein>
<dbReference type="PANTHER" id="PTHR43575:SF1">
    <property type="entry name" value="PROTEIN ABCI7, CHLOROPLASTIC"/>
    <property type="match status" value="1"/>
</dbReference>
<dbReference type="NCBIfam" id="TIGR01981">
    <property type="entry name" value="sufD"/>
    <property type="match status" value="1"/>
</dbReference>
<dbReference type="PANTHER" id="PTHR43575">
    <property type="entry name" value="PROTEIN ABCI7, CHLOROPLASTIC"/>
    <property type="match status" value="1"/>
</dbReference>
<proteinExistence type="inferred from homology"/>
<accession>A0A1I4MZY8</accession>
<dbReference type="InterPro" id="IPR055346">
    <property type="entry name" value="Fe-S_cluster_assembly_SufBD"/>
</dbReference>
<dbReference type="Pfam" id="PF01458">
    <property type="entry name" value="SUFBD_core"/>
    <property type="match status" value="1"/>
</dbReference>
<dbReference type="GO" id="GO:0016226">
    <property type="term" value="P:iron-sulfur cluster assembly"/>
    <property type="evidence" value="ECO:0007669"/>
    <property type="project" value="InterPro"/>
</dbReference>
<dbReference type="InterPro" id="IPR045595">
    <property type="entry name" value="SufBD_N"/>
</dbReference>
<dbReference type="InterPro" id="IPR000825">
    <property type="entry name" value="SUF_FeS_clus_asmbl_SufBD_core"/>
</dbReference>
<dbReference type="AlphaFoldDB" id="A0A1I4MZY8"/>
<dbReference type="SUPFAM" id="SSF101960">
    <property type="entry name" value="Stabilizer of iron transporter SufD"/>
    <property type="match status" value="1"/>
</dbReference>
<keyword evidence="5" id="KW-1185">Reference proteome</keyword>
<evidence type="ECO:0000256" key="1">
    <source>
        <dbReference type="ARBA" id="ARBA00043967"/>
    </source>
</evidence>
<evidence type="ECO:0000313" key="4">
    <source>
        <dbReference type="EMBL" id="SFM08778.1"/>
    </source>
</evidence>
<feature type="domain" description="SUF system FeS cluster assembly SufBD core" evidence="2">
    <location>
        <begin position="172"/>
        <end position="405"/>
    </location>
</feature>
<reference evidence="4 5" key="1">
    <citation type="submission" date="2016-10" db="EMBL/GenBank/DDBJ databases">
        <authorList>
            <person name="de Groot N.N."/>
        </authorList>
    </citation>
    <scope>NUCLEOTIDE SEQUENCE [LARGE SCALE GENOMIC DNA]</scope>
    <source>
        <strain evidence="4 5">Nm146</strain>
    </source>
</reference>
<dbReference type="InterPro" id="IPR011542">
    <property type="entry name" value="SUF_FeS_clus_asmbl_SufD"/>
</dbReference>
<dbReference type="InterPro" id="IPR037284">
    <property type="entry name" value="SUF_FeS_clus_asmbl_SufBD_sf"/>
</dbReference>
<evidence type="ECO:0000259" key="3">
    <source>
        <dbReference type="Pfam" id="PF19295"/>
    </source>
</evidence>
<dbReference type="RefSeq" id="WP_090666866.1">
    <property type="nucleotide sequence ID" value="NZ_FOUF01000006.1"/>
</dbReference>
<dbReference type="STRING" id="52442.SAMN05421880_10635"/>
<name>A0A1I4MZY8_9PROT</name>
<gene>
    <name evidence="4" type="ORF">SAMN05421880_10635</name>
</gene>
<comment type="similarity">
    <text evidence="1">Belongs to the iron-sulfur cluster assembly SufBD family.</text>
</comment>
<evidence type="ECO:0000259" key="2">
    <source>
        <dbReference type="Pfam" id="PF01458"/>
    </source>
</evidence>
<dbReference type="Pfam" id="PF19295">
    <property type="entry name" value="SufBD_N"/>
    <property type="match status" value="1"/>
</dbReference>
<organism evidence="4 5">
    <name type="scientific">Nitrosomonas nitrosa</name>
    <dbReference type="NCBI Taxonomy" id="52442"/>
    <lineage>
        <taxon>Bacteria</taxon>
        <taxon>Pseudomonadati</taxon>
        <taxon>Pseudomonadota</taxon>
        <taxon>Betaproteobacteria</taxon>
        <taxon>Nitrosomonadales</taxon>
        <taxon>Nitrosomonadaceae</taxon>
        <taxon>Nitrosomonas</taxon>
    </lineage>
</organism>
<evidence type="ECO:0000313" key="5">
    <source>
        <dbReference type="Proteomes" id="UP000199561"/>
    </source>
</evidence>
<feature type="domain" description="SUF system FeS cluster assembly SufBD N-terminal" evidence="3">
    <location>
        <begin position="22"/>
        <end position="169"/>
    </location>
</feature>
<sequence length="433" mass="47403">MSTMTSNGYLENLVQSWQRPPAASLNWLDQLRANAMESVGTLRMPTTGDEEWRFTDISPLNRLPYPAAYPTAELSLSAGEPYYLAETAHRLVFVDGQFAPELSSIGDTTGIVVGSLSSLMATHGEKIAHKLGNLAEYRNDIFTALNTAFLRDSACIIVPQHVSETAPIHLLFIANQKAVTSYPRCLVIAESGSKVRILEDYIGTEKDAYVTNTVVEMSLGSNAHVEHIRVQRDNQQAFHIGNCTVSLAPASQYHSISITLGAFISRYNLNILLNGEGAECTADGLALISDQQLADTHTFIDHVKPHGKSRQLHKCIVDGMAHGVFNGKIMVRPHAQQTDSSQLSRNLLLTNKACVDTKPQLEIFANDVKCAHGATVGQLDKEEVFYLQSRGLSDLAARNLLTYAFGGEVIDRISIPSLKKQLEGIVLARTQIS</sequence>